<dbReference type="EC" id="3.1.1.-" evidence="3"/>
<dbReference type="Proteomes" id="UP001361239">
    <property type="component" value="Unassembled WGS sequence"/>
</dbReference>
<evidence type="ECO:0000256" key="3">
    <source>
        <dbReference type="RuleBase" id="RU361235"/>
    </source>
</evidence>
<proteinExistence type="inferred from homology"/>
<dbReference type="Pfam" id="PF00135">
    <property type="entry name" value="COesterase"/>
    <property type="match status" value="1"/>
</dbReference>
<gene>
    <name evidence="5" type="ORF">WG901_21050</name>
</gene>
<dbReference type="InterPro" id="IPR050654">
    <property type="entry name" value="AChE-related_enzymes"/>
</dbReference>
<keyword evidence="2 3" id="KW-0378">Hydrolase</keyword>
<dbReference type="InterPro" id="IPR019826">
    <property type="entry name" value="Carboxylesterase_B_AS"/>
</dbReference>
<feature type="domain" description="Carboxylesterase type B" evidence="4">
    <location>
        <begin position="29"/>
        <end position="497"/>
    </location>
</feature>
<evidence type="ECO:0000259" key="4">
    <source>
        <dbReference type="Pfam" id="PF00135"/>
    </source>
</evidence>
<dbReference type="InterPro" id="IPR029058">
    <property type="entry name" value="AB_hydrolase_fold"/>
</dbReference>
<comment type="similarity">
    <text evidence="1 3">Belongs to the type-B carboxylesterase/lipase family.</text>
</comment>
<evidence type="ECO:0000313" key="5">
    <source>
        <dbReference type="EMBL" id="MEJ5979154.1"/>
    </source>
</evidence>
<dbReference type="PANTHER" id="PTHR43918:SF4">
    <property type="entry name" value="CARBOXYLIC ESTER HYDROLASE"/>
    <property type="match status" value="1"/>
</dbReference>
<dbReference type="Gene3D" id="3.40.50.1820">
    <property type="entry name" value="alpha/beta hydrolase"/>
    <property type="match status" value="1"/>
</dbReference>
<comment type="caution">
    <text evidence="5">The sequence shown here is derived from an EMBL/GenBank/DDBJ whole genome shotgun (WGS) entry which is preliminary data.</text>
</comment>
<dbReference type="SUPFAM" id="SSF53474">
    <property type="entry name" value="alpha/beta-Hydrolases"/>
    <property type="match status" value="1"/>
</dbReference>
<organism evidence="5 6">
    <name type="scientific">Novosphingobium anseongense</name>
    <dbReference type="NCBI Taxonomy" id="3133436"/>
    <lineage>
        <taxon>Bacteria</taxon>
        <taxon>Pseudomonadati</taxon>
        <taxon>Pseudomonadota</taxon>
        <taxon>Alphaproteobacteria</taxon>
        <taxon>Sphingomonadales</taxon>
        <taxon>Sphingomonadaceae</taxon>
        <taxon>Novosphingobium</taxon>
    </lineage>
</organism>
<protein>
    <recommendedName>
        <fullName evidence="3">Carboxylic ester hydrolase</fullName>
        <ecNumber evidence="3">3.1.1.-</ecNumber>
    </recommendedName>
</protein>
<keyword evidence="3" id="KW-0732">Signal</keyword>
<keyword evidence="6" id="KW-1185">Reference proteome</keyword>
<feature type="signal peptide" evidence="3">
    <location>
        <begin position="1"/>
        <end position="21"/>
    </location>
</feature>
<reference evidence="5 6" key="1">
    <citation type="submission" date="2024-03" db="EMBL/GenBank/DDBJ databases">
        <authorList>
            <person name="Jo J.-H."/>
        </authorList>
    </citation>
    <scope>NUCLEOTIDE SEQUENCE [LARGE SCALE GENOMIC DNA]</scope>
    <source>
        <strain evidence="5 6">PS1R-30</strain>
    </source>
</reference>
<name>A0ABU8S1D5_9SPHN</name>
<dbReference type="PROSITE" id="PS00122">
    <property type="entry name" value="CARBOXYLESTERASE_B_1"/>
    <property type="match status" value="1"/>
</dbReference>
<accession>A0ABU8S1D5</accession>
<dbReference type="InterPro" id="IPR002018">
    <property type="entry name" value="CarbesteraseB"/>
</dbReference>
<dbReference type="RefSeq" id="WP_339589088.1">
    <property type="nucleotide sequence ID" value="NZ_JBBHJZ010000005.1"/>
</dbReference>
<sequence>MFRTACSFAFALSLIASPVIAERPVVGPTTRISSGRLVGVRQGDAIAYLGIPYAAPPIGPNRWRSPRAVAPWKGVRAADRFGPSCPQSIVPSLGPWTHEYLPSGDTSEDCLSLNVWRPRTASKNLPVLVWIHGGGFTSGSASVPVYDGAAMAEKGIVVVSLNYRIGFLGSLARPELRNSGGGNFGIQDQIEALRWVRRNIAAFGGDSRRVTISGQSAGAFSVHYLMLAPGARGLFRQAIAQSGVGLGTGYDLWLDSRENAERSAVSLFEAAGARTLDEARALSLPQLTSAYFKAGGIPGSPSGFKTKPYADGAVLPLDPAAALKEGRYNDVPVLIGLTADEGSGLNPSYRLTDQVRYERFLSARYGVIASRLGTLYPLAKPYPAADGGSPMPSLIRDSGIAATVAWSKERNRTSRFPLYAYVWTHVEPGPEATRYAAFHTSEVPYVFATLGKAPERPFTREDWRISRIVQSYWLNFVKTGDPNGAGLPRWPVFGANRAIVELGGNFGEYRSRNAEAEAALVEHITNGHSLFGP</sequence>
<evidence type="ECO:0000256" key="1">
    <source>
        <dbReference type="ARBA" id="ARBA00005964"/>
    </source>
</evidence>
<dbReference type="EMBL" id="JBBHJZ010000005">
    <property type="protein sequence ID" value="MEJ5979154.1"/>
    <property type="molecule type" value="Genomic_DNA"/>
</dbReference>
<evidence type="ECO:0000256" key="2">
    <source>
        <dbReference type="ARBA" id="ARBA00022801"/>
    </source>
</evidence>
<evidence type="ECO:0000313" key="6">
    <source>
        <dbReference type="Proteomes" id="UP001361239"/>
    </source>
</evidence>
<feature type="chain" id="PRO_5044981424" description="Carboxylic ester hydrolase" evidence="3">
    <location>
        <begin position="22"/>
        <end position="533"/>
    </location>
</feature>
<dbReference type="PANTHER" id="PTHR43918">
    <property type="entry name" value="ACETYLCHOLINESTERASE"/>
    <property type="match status" value="1"/>
</dbReference>